<dbReference type="AlphaFoldDB" id="A0A371FX76"/>
<dbReference type="InterPro" id="IPR021109">
    <property type="entry name" value="Peptidase_aspartic_dom_sf"/>
</dbReference>
<keyword evidence="2" id="KW-1185">Reference proteome</keyword>
<proteinExistence type="predicted"/>
<dbReference type="PANTHER" id="PTHR33067">
    <property type="entry name" value="RNA-DIRECTED DNA POLYMERASE-RELATED"/>
    <property type="match status" value="1"/>
</dbReference>
<gene>
    <name evidence="1" type="ORF">CR513_36250</name>
</gene>
<evidence type="ECO:0000313" key="1">
    <source>
        <dbReference type="EMBL" id="RDX82906.1"/>
    </source>
</evidence>
<dbReference type="PANTHER" id="PTHR33067:SF15">
    <property type="entry name" value="RNA-DIRECTED DNA POLYMERASE"/>
    <property type="match status" value="1"/>
</dbReference>
<protein>
    <submittedName>
        <fullName evidence="1">Uncharacterized protein</fullName>
    </submittedName>
</protein>
<dbReference type="EMBL" id="QJKJ01007515">
    <property type="protein sequence ID" value="RDX82906.1"/>
    <property type="molecule type" value="Genomic_DNA"/>
</dbReference>
<dbReference type="Gene3D" id="2.40.70.10">
    <property type="entry name" value="Acid Proteases"/>
    <property type="match status" value="1"/>
</dbReference>
<feature type="non-terminal residue" evidence="1">
    <location>
        <position position="1"/>
    </location>
</feature>
<reference evidence="1" key="1">
    <citation type="submission" date="2018-05" db="EMBL/GenBank/DDBJ databases">
        <title>Draft genome of Mucuna pruriens seed.</title>
        <authorList>
            <person name="Nnadi N.E."/>
            <person name="Vos R."/>
            <person name="Hasami M.H."/>
            <person name="Devisetty U.K."/>
            <person name="Aguiy J.C."/>
        </authorList>
    </citation>
    <scope>NUCLEOTIDE SEQUENCE [LARGE SCALE GENOMIC DNA]</scope>
    <source>
        <strain evidence="1">JCA_2017</strain>
    </source>
</reference>
<evidence type="ECO:0000313" key="2">
    <source>
        <dbReference type="Proteomes" id="UP000257109"/>
    </source>
</evidence>
<comment type="caution">
    <text evidence="1">The sequence shown here is derived from an EMBL/GenBank/DDBJ whole genome shotgun (WGS) entry which is preliminary data.</text>
</comment>
<name>A0A371FX76_MUCPR</name>
<dbReference type="Proteomes" id="UP000257109">
    <property type="component" value="Unassembled WGS sequence"/>
</dbReference>
<accession>A0A371FX76</accession>
<organism evidence="1 2">
    <name type="scientific">Mucuna pruriens</name>
    <name type="common">Velvet bean</name>
    <name type="synonym">Dolichos pruriens</name>
    <dbReference type="NCBI Taxonomy" id="157652"/>
    <lineage>
        <taxon>Eukaryota</taxon>
        <taxon>Viridiplantae</taxon>
        <taxon>Streptophyta</taxon>
        <taxon>Embryophyta</taxon>
        <taxon>Tracheophyta</taxon>
        <taxon>Spermatophyta</taxon>
        <taxon>Magnoliopsida</taxon>
        <taxon>eudicotyledons</taxon>
        <taxon>Gunneridae</taxon>
        <taxon>Pentapetalae</taxon>
        <taxon>rosids</taxon>
        <taxon>fabids</taxon>
        <taxon>Fabales</taxon>
        <taxon>Fabaceae</taxon>
        <taxon>Papilionoideae</taxon>
        <taxon>50 kb inversion clade</taxon>
        <taxon>NPAAA clade</taxon>
        <taxon>indigoferoid/millettioid clade</taxon>
        <taxon>Phaseoleae</taxon>
        <taxon>Mucuna</taxon>
    </lineage>
</organism>
<sequence length="113" mass="12580">MEVIEMLMGLKEHGTKTRQARACNIANYSFTDAMLDLRASINIMLASVYMSLNFGDLELTRMVILLANRSIVQSLGVLEDVLVQVNELIFPADFYMLNMEDEAFGKGSALILG</sequence>
<dbReference type="OrthoDB" id="778454at2759"/>